<sequence>MGRLGTPPRRPVAITVSAHSVLVHHWPHRHRAGPSTQHADCIGAGSRLWILAAALTHRGKHVPSCLCPPPSTFACWHIASANTSSGRNCSIIRPPCPRRNSHLADGGPPSCASRCYRYRCHIHHHCNWNAARQSPIPCFNIGHWRCDAVHYRVGTNCPSSSRYASSASVG</sequence>
<accession>A0A1Y2HXT9</accession>
<reference evidence="1 2" key="1">
    <citation type="submission" date="2016-07" db="EMBL/GenBank/DDBJ databases">
        <title>Pervasive Adenine N6-methylation of Active Genes in Fungi.</title>
        <authorList>
            <consortium name="DOE Joint Genome Institute"/>
            <person name="Mondo S.J."/>
            <person name="Dannebaum R.O."/>
            <person name="Kuo R.C."/>
            <person name="Labutti K."/>
            <person name="Haridas S."/>
            <person name="Kuo A."/>
            <person name="Salamov A."/>
            <person name="Ahrendt S.R."/>
            <person name="Lipzen A."/>
            <person name="Sullivan W."/>
            <person name="Andreopoulos W.B."/>
            <person name="Clum A."/>
            <person name="Lindquist E."/>
            <person name="Daum C."/>
            <person name="Ramamoorthy G.K."/>
            <person name="Gryganskyi A."/>
            <person name="Culley D."/>
            <person name="Magnuson J.K."/>
            <person name="James T.Y."/>
            <person name="O'Malley M.A."/>
            <person name="Stajich J.E."/>
            <person name="Spatafora J.W."/>
            <person name="Visel A."/>
            <person name="Grigoriev I.V."/>
        </authorList>
    </citation>
    <scope>NUCLEOTIDE SEQUENCE [LARGE SCALE GENOMIC DNA]</scope>
    <source>
        <strain evidence="1 2">PL171</strain>
    </source>
</reference>
<protein>
    <submittedName>
        <fullName evidence="1">Uncharacterized protein</fullName>
    </submittedName>
</protein>
<dbReference type="Proteomes" id="UP000193411">
    <property type="component" value="Unassembled WGS sequence"/>
</dbReference>
<gene>
    <name evidence="1" type="ORF">BCR44DRAFT_1247521</name>
</gene>
<proteinExistence type="predicted"/>
<name>A0A1Y2HXT9_9FUNG</name>
<evidence type="ECO:0000313" key="2">
    <source>
        <dbReference type="Proteomes" id="UP000193411"/>
    </source>
</evidence>
<dbReference type="AlphaFoldDB" id="A0A1Y2HXT9"/>
<keyword evidence="2" id="KW-1185">Reference proteome</keyword>
<evidence type="ECO:0000313" key="1">
    <source>
        <dbReference type="EMBL" id="ORZ39426.1"/>
    </source>
</evidence>
<comment type="caution">
    <text evidence="1">The sequence shown here is derived from an EMBL/GenBank/DDBJ whole genome shotgun (WGS) entry which is preliminary data.</text>
</comment>
<organism evidence="1 2">
    <name type="scientific">Catenaria anguillulae PL171</name>
    <dbReference type="NCBI Taxonomy" id="765915"/>
    <lineage>
        <taxon>Eukaryota</taxon>
        <taxon>Fungi</taxon>
        <taxon>Fungi incertae sedis</taxon>
        <taxon>Blastocladiomycota</taxon>
        <taxon>Blastocladiomycetes</taxon>
        <taxon>Blastocladiales</taxon>
        <taxon>Catenariaceae</taxon>
        <taxon>Catenaria</taxon>
    </lineage>
</organism>
<dbReference type="EMBL" id="MCFL01000005">
    <property type="protein sequence ID" value="ORZ39426.1"/>
    <property type="molecule type" value="Genomic_DNA"/>
</dbReference>